<dbReference type="GO" id="GO:0004540">
    <property type="term" value="F:RNA nuclease activity"/>
    <property type="evidence" value="ECO:0007669"/>
    <property type="project" value="InterPro"/>
</dbReference>
<protein>
    <submittedName>
        <fullName evidence="2">NYN domain-containing protein</fullName>
    </submittedName>
</protein>
<proteinExistence type="predicted"/>
<sequence length="58" mass="6490">EVEEVILVSGDGDFSLLVERIQQRFNKTVTVYGVPKLTSQTLIDCADNFVAIDDDFLL</sequence>
<dbReference type="Proteomes" id="UP000518904">
    <property type="component" value="Unassembled WGS sequence"/>
</dbReference>
<dbReference type="PANTHER" id="PTHR35458">
    <property type="entry name" value="SLR0755 PROTEIN"/>
    <property type="match status" value="1"/>
</dbReference>
<dbReference type="PANTHER" id="PTHR35458:SF8">
    <property type="entry name" value="SLR0650 PROTEIN"/>
    <property type="match status" value="1"/>
</dbReference>
<organism evidence="2 3">
    <name type="scientific">Vibrio parahaemolyticus</name>
    <dbReference type="NCBI Taxonomy" id="670"/>
    <lineage>
        <taxon>Bacteria</taxon>
        <taxon>Pseudomonadati</taxon>
        <taxon>Pseudomonadota</taxon>
        <taxon>Gammaproteobacteria</taxon>
        <taxon>Vibrionales</taxon>
        <taxon>Vibrionaceae</taxon>
        <taxon>Vibrio</taxon>
    </lineage>
</organism>
<reference evidence="2 3" key="1">
    <citation type="submission" date="2020-04" db="EMBL/GenBank/DDBJ databases">
        <title>Whole-genome sequencing of Vibrio spp. from China reveals different genetic environments of blaCTX-M-14 among diverse lineages.</title>
        <authorList>
            <person name="Zheng Z."/>
            <person name="Ye L."/>
            <person name="Chen S."/>
        </authorList>
    </citation>
    <scope>NUCLEOTIDE SEQUENCE [LARGE SCALE GENOMIC DNA]</scope>
    <source>
        <strain evidence="2 3">Vb0551</strain>
    </source>
</reference>
<dbReference type="AlphaFoldDB" id="A0A7Y0XH05"/>
<comment type="caution">
    <text evidence="2">The sequence shown here is derived from an EMBL/GenBank/DDBJ whole genome shotgun (WGS) entry which is preliminary data.</text>
</comment>
<dbReference type="InterPro" id="IPR047140">
    <property type="entry name" value="LabA"/>
</dbReference>
<dbReference type="EMBL" id="JABCLB010002842">
    <property type="protein sequence ID" value="NMU88029.1"/>
    <property type="molecule type" value="Genomic_DNA"/>
</dbReference>
<dbReference type="Pfam" id="PF01936">
    <property type="entry name" value="NYN"/>
    <property type="match status" value="1"/>
</dbReference>
<evidence type="ECO:0000313" key="3">
    <source>
        <dbReference type="Proteomes" id="UP000518904"/>
    </source>
</evidence>
<evidence type="ECO:0000259" key="1">
    <source>
        <dbReference type="Pfam" id="PF01936"/>
    </source>
</evidence>
<name>A0A7Y0XH05_VIBPH</name>
<feature type="domain" description="NYN" evidence="1">
    <location>
        <begin position="3"/>
        <end position="52"/>
    </location>
</feature>
<accession>A0A7Y0XH05</accession>
<dbReference type="Gene3D" id="3.40.50.1010">
    <property type="entry name" value="5'-nuclease"/>
    <property type="match status" value="1"/>
</dbReference>
<feature type="non-terminal residue" evidence="2">
    <location>
        <position position="1"/>
    </location>
</feature>
<gene>
    <name evidence="2" type="ORF">HKB16_34855</name>
</gene>
<dbReference type="InterPro" id="IPR021139">
    <property type="entry name" value="NYN"/>
</dbReference>
<evidence type="ECO:0000313" key="2">
    <source>
        <dbReference type="EMBL" id="NMU88029.1"/>
    </source>
</evidence>